<feature type="transmembrane region" description="Helical" evidence="9">
    <location>
        <begin position="170"/>
        <end position="194"/>
    </location>
</feature>
<feature type="domain" description="Heme-copper oxidase subunit III family profile" evidence="10">
    <location>
        <begin position="1"/>
        <end position="275"/>
    </location>
</feature>
<keyword evidence="11" id="KW-0560">Oxidoreductase</keyword>
<dbReference type="EMBL" id="MF436952">
    <property type="protein sequence ID" value="ATQ37471.1"/>
    <property type="molecule type" value="mRNA"/>
</dbReference>
<dbReference type="InterPro" id="IPR035973">
    <property type="entry name" value="Cyt_c_oxidase_su3-like_sf"/>
</dbReference>
<dbReference type="SUPFAM" id="SSF81452">
    <property type="entry name" value="Cytochrome c oxidase subunit III-like"/>
    <property type="match status" value="1"/>
</dbReference>
<dbReference type="PANTHER" id="PTHR11403">
    <property type="entry name" value="CYTOCHROME C OXIDASE SUBUNIT III"/>
    <property type="match status" value="1"/>
</dbReference>
<name>A0A2D2AJT6_9EUGL</name>
<keyword evidence="4 8" id="KW-0812">Transmembrane</keyword>
<dbReference type="GO" id="GO:0016491">
    <property type="term" value="F:oxidoreductase activity"/>
    <property type="evidence" value="ECO:0007669"/>
    <property type="project" value="UniProtKB-KW"/>
</dbReference>
<keyword evidence="6 9" id="KW-1133">Transmembrane helix</keyword>
<comment type="similarity">
    <text evidence="2 8">Belongs to the cytochrome c oxidase subunit 3 family.</text>
</comment>
<feature type="transmembrane region" description="Helical" evidence="9">
    <location>
        <begin position="40"/>
        <end position="59"/>
    </location>
</feature>
<evidence type="ECO:0000259" key="10">
    <source>
        <dbReference type="PROSITE" id="PS50253"/>
    </source>
</evidence>
<feature type="transmembrane region" description="Helical" evidence="9">
    <location>
        <begin position="79"/>
        <end position="102"/>
    </location>
</feature>
<evidence type="ECO:0000256" key="6">
    <source>
        <dbReference type="ARBA" id="ARBA00022989"/>
    </source>
</evidence>
<keyword evidence="5" id="KW-1278">Translocase</keyword>
<feature type="transmembrane region" description="Helical" evidence="9">
    <location>
        <begin position="138"/>
        <end position="158"/>
    </location>
</feature>
<dbReference type="AlphaFoldDB" id="A0A2D2AJT6"/>
<evidence type="ECO:0000256" key="2">
    <source>
        <dbReference type="ARBA" id="ARBA00010581"/>
    </source>
</evidence>
<organism evidence="11">
    <name type="scientific">Diplonema sp. ATCC 50224</name>
    <dbReference type="NCBI Taxonomy" id="91375"/>
    <lineage>
        <taxon>Eukaryota</taxon>
        <taxon>Discoba</taxon>
        <taxon>Euglenozoa</taxon>
        <taxon>Diplonemea</taxon>
        <taxon>Diplonemidae</taxon>
        <taxon>Diplonema</taxon>
    </lineage>
</organism>
<dbReference type="GO" id="GO:0016020">
    <property type="term" value="C:membrane"/>
    <property type="evidence" value="ECO:0007669"/>
    <property type="project" value="UniProtKB-SubCell"/>
</dbReference>
<evidence type="ECO:0000256" key="3">
    <source>
        <dbReference type="ARBA" id="ARBA00015944"/>
    </source>
</evidence>
<dbReference type="GO" id="GO:0004129">
    <property type="term" value="F:cytochrome-c oxidase activity"/>
    <property type="evidence" value="ECO:0007669"/>
    <property type="project" value="InterPro"/>
</dbReference>
<proteinExistence type="evidence at transcript level"/>
<keyword evidence="8 11" id="KW-0496">Mitochondrion</keyword>
<feature type="transmembrane region" description="Helical" evidence="9">
    <location>
        <begin position="261"/>
        <end position="276"/>
    </location>
</feature>
<comment type="subcellular location">
    <subcellularLocation>
        <location evidence="1">Membrane</location>
        <topology evidence="1">Multi-pass membrane protein</topology>
    </subcellularLocation>
</comment>
<sequence>MLSHRTCHSYYVNVVTSATGPTALLTMSTLHILVTSSHSSFHYGSTSTITLVIGALGWIHENSHDDSTGVHTYSASLSLMSAIALLIISEALLFVTVLWVVILHLVTTSALMDSSIACAAVHAYADNSSHRLLTVANALTAINTATLVCSSVTVVLGVHTITRSIQCHGILMLAITIVLATGFAAVQCVEYLHLYWTLCSSSTTGLLYVVTGIHGAHVLVGCIAITMYMITVTHWHVYAYATCTTLHLLVGIVGYWHLVDIIWLCVVVTVYWVTITL</sequence>
<evidence type="ECO:0000256" key="9">
    <source>
        <dbReference type="SAM" id="Phobius"/>
    </source>
</evidence>
<feature type="transmembrane region" description="Helical" evidence="9">
    <location>
        <begin position="12"/>
        <end position="34"/>
    </location>
</feature>
<geneLocation type="mitochondrion" evidence="11"/>
<gene>
    <name evidence="11" type="primary">cox3</name>
</gene>
<evidence type="ECO:0000256" key="5">
    <source>
        <dbReference type="ARBA" id="ARBA00022967"/>
    </source>
</evidence>
<evidence type="ECO:0000256" key="4">
    <source>
        <dbReference type="ARBA" id="ARBA00022692"/>
    </source>
</evidence>
<evidence type="ECO:0000256" key="1">
    <source>
        <dbReference type="ARBA" id="ARBA00004141"/>
    </source>
</evidence>
<dbReference type="Pfam" id="PF00510">
    <property type="entry name" value="COX3"/>
    <property type="match status" value="1"/>
</dbReference>
<protein>
    <recommendedName>
        <fullName evidence="3 8">Cytochrome c oxidase subunit 3</fullName>
    </recommendedName>
</protein>
<dbReference type="CDD" id="cd00386">
    <property type="entry name" value="Heme_Cu_Oxidase_III_like"/>
    <property type="match status" value="1"/>
</dbReference>
<evidence type="ECO:0000256" key="7">
    <source>
        <dbReference type="ARBA" id="ARBA00023136"/>
    </source>
</evidence>
<dbReference type="Gene3D" id="1.20.120.80">
    <property type="entry name" value="Cytochrome c oxidase, subunit III, four-helix bundle"/>
    <property type="match status" value="1"/>
</dbReference>
<dbReference type="PANTHER" id="PTHR11403:SF7">
    <property type="entry name" value="CYTOCHROME C OXIDASE SUBUNIT 3"/>
    <property type="match status" value="1"/>
</dbReference>
<dbReference type="GO" id="GO:0006123">
    <property type="term" value="P:mitochondrial electron transport, cytochrome c to oxygen"/>
    <property type="evidence" value="ECO:0007669"/>
    <property type="project" value="TreeGrafter"/>
</dbReference>
<keyword evidence="7 9" id="KW-0472">Membrane</keyword>
<comment type="function">
    <text evidence="8">Component of the cytochrome c oxidase, the last enzyme in the mitochondrial electron transport chain which drives oxidative phosphorylation. The respiratory chain contains 3 multisubunit complexes succinate dehydrogenase (complex II, CII), ubiquinol-cytochrome c oxidoreductase (cytochrome b-c1 complex, complex III, CIII) and cytochrome c oxidase (complex IV, CIV), that cooperate to transfer electrons derived from NADH and succinate to molecular oxygen, creating an electrochemical gradient over the inner membrane that drives transmembrane transport and the ATP synthase. Cytochrome c oxidase is the component of the respiratory chain that catalyzes the reduction of oxygen to water. Electrons originating from reduced cytochrome c in the intermembrane space (IMS) are transferred via the dinuclear copper A center (CU(A)) of subunit 2 and heme A of subunit 1 to the active site in subunit 1, a binuclear center (BNC) formed by heme A3 and copper B (CU(B)). The BNC reduces molecular oxygen to 2 water molecules using 4 electrons from cytochrome c in the IMS and 4 protons from the mitochondrial matrix.</text>
</comment>
<feature type="transmembrane region" description="Helical" evidence="9">
    <location>
        <begin position="206"/>
        <end position="230"/>
    </location>
</feature>
<dbReference type="InterPro" id="IPR024791">
    <property type="entry name" value="Cyt_c/ubiquinol_Oxase_su3"/>
</dbReference>
<dbReference type="InterPro" id="IPR000298">
    <property type="entry name" value="Cyt_c_oxidase-like_su3"/>
</dbReference>
<reference evidence="11" key="1">
    <citation type="journal article" date="2017" name="Sci. Rep.">
        <title>Keeping it complicated: Mitochondrial genome plasticity across diplonemids.</title>
        <authorList>
            <person name="Valach M."/>
            <person name="Moreira S."/>
            <person name="Hoffmann S."/>
            <person name="Stadler P.F."/>
            <person name="Burger G."/>
        </authorList>
    </citation>
    <scope>NUCLEOTIDE SEQUENCE</scope>
</reference>
<dbReference type="PROSITE" id="PS50253">
    <property type="entry name" value="COX3"/>
    <property type="match status" value="1"/>
</dbReference>
<evidence type="ECO:0000256" key="8">
    <source>
        <dbReference type="RuleBase" id="RU003375"/>
    </source>
</evidence>
<accession>A0A2D2AJT6</accession>
<evidence type="ECO:0000313" key="11">
    <source>
        <dbReference type="EMBL" id="ATQ37471.1"/>
    </source>
</evidence>
<dbReference type="InterPro" id="IPR013833">
    <property type="entry name" value="Cyt_c_oxidase_su3_a-hlx"/>
</dbReference>
<dbReference type="GO" id="GO:0005739">
    <property type="term" value="C:mitochondrion"/>
    <property type="evidence" value="ECO:0007669"/>
    <property type="project" value="TreeGrafter"/>
</dbReference>